<keyword evidence="10" id="KW-1185">Reference proteome</keyword>
<dbReference type="GO" id="GO:0016705">
    <property type="term" value="F:oxidoreductase activity, acting on paired donors, with incorporation or reduction of molecular oxygen"/>
    <property type="evidence" value="ECO:0007669"/>
    <property type="project" value="InterPro"/>
</dbReference>
<name>A0AAI8VR36_9PEZI</name>
<keyword evidence="6 7" id="KW-0349">Heme</keyword>
<protein>
    <submittedName>
        <fullName evidence="9">Uu.00g145580.m01.CDS01</fullName>
    </submittedName>
</protein>
<dbReference type="PANTHER" id="PTHR46300:SF2">
    <property type="entry name" value="CYTOCHROME P450 MONOOXYGENASE ALNH-RELATED"/>
    <property type="match status" value="1"/>
</dbReference>
<evidence type="ECO:0000256" key="1">
    <source>
        <dbReference type="ARBA" id="ARBA00010617"/>
    </source>
</evidence>
<dbReference type="Gene3D" id="1.10.630.10">
    <property type="entry name" value="Cytochrome P450"/>
    <property type="match status" value="1"/>
</dbReference>
<dbReference type="EMBL" id="CAUWAG010000012">
    <property type="protein sequence ID" value="CAJ2509532.1"/>
    <property type="molecule type" value="Genomic_DNA"/>
</dbReference>
<gene>
    <name evidence="9" type="ORF">KHLLAP_LOCUS10000</name>
</gene>
<organism evidence="9 10">
    <name type="scientific">Anthostomella pinea</name>
    <dbReference type="NCBI Taxonomy" id="933095"/>
    <lineage>
        <taxon>Eukaryota</taxon>
        <taxon>Fungi</taxon>
        <taxon>Dikarya</taxon>
        <taxon>Ascomycota</taxon>
        <taxon>Pezizomycotina</taxon>
        <taxon>Sordariomycetes</taxon>
        <taxon>Xylariomycetidae</taxon>
        <taxon>Xylariales</taxon>
        <taxon>Xylariaceae</taxon>
        <taxon>Anthostomella</taxon>
    </lineage>
</organism>
<evidence type="ECO:0000313" key="9">
    <source>
        <dbReference type="EMBL" id="CAJ2509532.1"/>
    </source>
</evidence>
<feature type="binding site" description="axial binding residue" evidence="6">
    <location>
        <position position="445"/>
    </location>
    <ligand>
        <name>heme</name>
        <dbReference type="ChEBI" id="CHEBI:30413"/>
    </ligand>
    <ligandPart>
        <name>Fe</name>
        <dbReference type="ChEBI" id="CHEBI:18248"/>
    </ligandPart>
</feature>
<proteinExistence type="inferred from homology"/>
<keyword evidence="5 7" id="KW-0503">Monooxygenase</keyword>
<keyword evidence="8" id="KW-0812">Transmembrane</keyword>
<dbReference type="PRINTS" id="PR00385">
    <property type="entry name" value="P450"/>
</dbReference>
<sequence>MTFSFDLPFSQSIVGSILCLLLVAAYVTILPPHSRGILRGRRYVMPPGPKGRPVVGSLPDWLQARREGNMVPWLVKQAQHGEMTTLSMGTKTWVLLNSSRVVNEIIAKRAGITHERPYFPIASGLVSQDKRVFLLKTDDWREGRRLLHRLMMGAGAKNHGDLAEVASLGLLKAYLDEPKEWYSHNYRYPIAIMSKIVTNTPVQKSTAELRDLQNVTSSFLTSINSSFVEFFPQLTMLPKPLQFWRRHWEDMGKFHYRVFNHWWAGMKGSEDGSAEPSYVRDVVLKSFSGTEEEAMYLSILAIVAGADNPRMTMNAWMMASIAYPGVMQKAREEVERVCGTGAGRLPTLDDLPSMPYMCAVVKEVLRWRPTVPLVPQRVLVEDLEFEGYTFPAGTEFLVNSIPVCSNGYDKPSEFCPERWLGSKEHGGGVDQDLWQFAFSGGRRSCVGYKLAQKELFVAFSRLLYCFDFSAGGPFDDRKLNAFEPGEPFPVKVVVRSPAHERLVREESAKCDLWGF</sequence>
<dbReference type="AlphaFoldDB" id="A0AAI8VR36"/>
<evidence type="ECO:0000313" key="10">
    <source>
        <dbReference type="Proteomes" id="UP001295740"/>
    </source>
</evidence>
<dbReference type="InterPro" id="IPR002401">
    <property type="entry name" value="Cyt_P450_E_grp-I"/>
</dbReference>
<comment type="cofactor">
    <cofactor evidence="6">
        <name>heme</name>
        <dbReference type="ChEBI" id="CHEBI:30413"/>
    </cofactor>
</comment>
<dbReference type="SUPFAM" id="SSF48264">
    <property type="entry name" value="Cytochrome P450"/>
    <property type="match status" value="1"/>
</dbReference>
<dbReference type="PANTHER" id="PTHR46300">
    <property type="entry name" value="P450, PUTATIVE (EUROFUNG)-RELATED-RELATED"/>
    <property type="match status" value="1"/>
</dbReference>
<dbReference type="InterPro" id="IPR036396">
    <property type="entry name" value="Cyt_P450_sf"/>
</dbReference>
<evidence type="ECO:0000256" key="5">
    <source>
        <dbReference type="ARBA" id="ARBA00023033"/>
    </source>
</evidence>
<evidence type="ECO:0000256" key="3">
    <source>
        <dbReference type="ARBA" id="ARBA00023002"/>
    </source>
</evidence>
<dbReference type="Proteomes" id="UP001295740">
    <property type="component" value="Unassembled WGS sequence"/>
</dbReference>
<comment type="similarity">
    <text evidence="1 7">Belongs to the cytochrome P450 family.</text>
</comment>
<keyword evidence="3 7" id="KW-0560">Oxidoreductase</keyword>
<dbReference type="GO" id="GO:0005506">
    <property type="term" value="F:iron ion binding"/>
    <property type="evidence" value="ECO:0007669"/>
    <property type="project" value="InterPro"/>
</dbReference>
<comment type="caution">
    <text evidence="9">The sequence shown here is derived from an EMBL/GenBank/DDBJ whole genome shotgun (WGS) entry which is preliminary data.</text>
</comment>
<evidence type="ECO:0000256" key="2">
    <source>
        <dbReference type="ARBA" id="ARBA00022723"/>
    </source>
</evidence>
<reference evidence="9" key="1">
    <citation type="submission" date="2023-10" db="EMBL/GenBank/DDBJ databases">
        <authorList>
            <person name="Hackl T."/>
        </authorList>
    </citation>
    <scope>NUCLEOTIDE SEQUENCE</scope>
</reference>
<evidence type="ECO:0000256" key="6">
    <source>
        <dbReference type="PIRSR" id="PIRSR602401-1"/>
    </source>
</evidence>
<dbReference type="GO" id="GO:0004497">
    <property type="term" value="F:monooxygenase activity"/>
    <property type="evidence" value="ECO:0007669"/>
    <property type="project" value="UniProtKB-KW"/>
</dbReference>
<keyword evidence="8" id="KW-1133">Transmembrane helix</keyword>
<feature type="transmembrane region" description="Helical" evidence="8">
    <location>
        <begin position="12"/>
        <end position="32"/>
    </location>
</feature>
<dbReference type="PRINTS" id="PR00463">
    <property type="entry name" value="EP450I"/>
</dbReference>
<dbReference type="InterPro" id="IPR001128">
    <property type="entry name" value="Cyt_P450"/>
</dbReference>
<dbReference type="GO" id="GO:0020037">
    <property type="term" value="F:heme binding"/>
    <property type="evidence" value="ECO:0007669"/>
    <property type="project" value="InterPro"/>
</dbReference>
<accession>A0AAI8VR36</accession>
<keyword evidence="8" id="KW-0472">Membrane</keyword>
<dbReference type="InterPro" id="IPR017972">
    <property type="entry name" value="Cyt_P450_CS"/>
</dbReference>
<evidence type="ECO:0000256" key="7">
    <source>
        <dbReference type="RuleBase" id="RU000461"/>
    </source>
</evidence>
<dbReference type="PROSITE" id="PS00086">
    <property type="entry name" value="CYTOCHROME_P450"/>
    <property type="match status" value="1"/>
</dbReference>
<keyword evidence="2 6" id="KW-0479">Metal-binding</keyword>
<dbReference type="Pfam" id="PF00067">
    <property type="entry name" value="p450"/>
    <property type="match status" value="1"/>
</dbReference>
<evidence type="ECO:0000256" key="8">
    <source>
        <dbReference type="SAM" id="Phobius"/>
    </source>
</evidence>
<dbReference type="InterPro" id="IPR050364">
    <property type="entry name" value="Cytochrome_P450_fung"/>
</dbReference>
<keyword evidence="4 6" id="KW-0408">Iron</keyword>
<evidence type="ECO:0000256" key="4">
    <source>
        <dbReference type="ARBA" id="ARBA00023004"/>
    </source>
</evidence>